<dbReference type="AlphaFoldDB" id="C5KL24"/>
<gene>
    <name evidence="1" type="ORF">Pmar_PMAR009427</name>
</gene>
<dbReference type="Proteomes" id="UP000007800">
    <property type="component" value="Unassembled WGS sequence"/>
</dbReference>
<name>C5KL24_PERM5</name>
<dbReference type="InParanoid" id="C5KL24"/>
<evidence type="ECO:0000313" key="1">
    <source>
        <dbReference type="EMBL" id="EER14832.1"/>
    </source>
</evidence>
<protein>
    <submittedName>
        <fullName evidence="1">Uncharacterized protein</fullName>
    </submittedName>
</protein>
<accession>C5KL24</accession>
<evidence type="ECO:0000313" key="2">
    <source>
        <dbReference type="Proteomes" id="UP000007800"/>
    </source>
</evidence>
<dbReference type="RefSeq" id="XP_002783036.1">
    <property type="nucleotide sequence ID" value="XM_002782990.1"/>
</dbReference>
<dbReference type="GeneID" id="9061609"/>
<organism evidence="2">
    <name type="scientific">Perkinsus marinus (strain ATCC 50983 / TXsc)</name>
    <dbReference type="NCBI Taxonomy" id="423536"/>
    <lineage>
        <taxon>Eukaryota</taxon>
        <taxon>Sar</taxon>
        <taxon>Alveolata</taxon>
        <taxon>Perkinsozoa</taxon>
        <taxon>Perkinsea</taxon>
        <taxon>Perkinsida</taxon>
        <taxon>Perkinsidae</taxon>
        <taxon>Perkinsus</taxon>
    </lineage>
</organism>
<proteinExistence type="predicted"/>
<dbReference type="EMBL" id="GG673906">
    <property type="protein sequence ID" value="EER14832.1"/>
    <property type="molecule type" value="Genomic_DNA"/>
</dbReference>
<keyword evidence="2" id="KW-1185">Reference proteome</keyword>
<reference evidence="1 2" key="1">
    <citation type="submission" date="2008-07" db="EMBL/GenBank/DDBJ databases">
        <authorList>
            <person name="El-Sayed N."/>
            <person name="Caler E."/>
            <person name="Inman J."/>
            <person name="Amedeo P."/>
            <person name="Hass B."/>
            <person name="Wortman J."/>
        </authorList>
    </citation>
    <scope>NUCLEOTIDE SEQUENCE [LARGE SCALE GENOMIC DNA]</scope>
    <source>
        <strain evidence="2">ATCC 50983 / TXsc</strain>
    </source>
</reference>
<sequence>MLKRFLMPLRKLIKSFQAKNLKLHDAMKLLNATQREASLMQGSPAEVEVLRHDFIQYLGIRFKADEVSWLAFNNVSPEISR</sequence>